<organism evidence="5 6">
    <name type="scientific">Aminobacter aganoensis</name>
    <dbReference type="NCBI Taxonomy" id="83264"/>
    <lineage>
        <taxon>Bacteria</taxon>
        <taxon>Pseudomonadati</taxon>
        <taxon>Pseudomonadota</taxon>
        <taxon>Alphaproteobacteria</taxon>
        <taxon>Hyphomicrobiales</taxon>
        <taxon>Phyllobacteriaceae</taxon>
        <taxon>Aminobacter</taxon>
    </lineage>
</organism>
<dbReference type="RefSeq" id="WP_184702780.1">
    <property type="nucleotide sequence ID" value="NZ_BAABEG010000004.1"/>
</dbReference>
<dbReference type="GO" id="GO:0016810">
    <property type="term" value="F:hydrolase activity, acting on carbon-nitrogen (but not peptide) bonds"/>
    <property type="evidence" value="ECO:0007669"/>
    <property type="project" value="InterPro"/>
</dbReference>
<dbReference type="InterPro" id="IPR011059">
    <property type="entry name" value="Metal-dep_hydrolase_composite"/>
</dbReference>
<comment type="similarity">
    <text evidence="1">Belongs to the metallo-dependent hydrolases superfamily. ATZ/TRZ family.</text>
</comment>
<feature type="domain" description="Amidohydrolase-related" evidence="4">
    <location>
        <begin position="89"/>
        <end position="468"/>
    </location>
</feature>
<name>A0A7X0KP54_9HYPH</name>
<dbReference type="Gene3D" id="3.20.20.140">
    <property type="entry name" value="Metal-dependent hydrolases"/>
    <property type="match status" value="1"/>
</dbReference>
<evidence type="ECO:0000256" key="2">
    <source>
        <dbReference type="ARBA" id="ARBA00022801"/>
    </source>
</evidence>
<dbReference type="PANTHER" id="PTHR43794:SF11">
    <property type="entry name" value="AMIDOHYDROLASE-RELATED DOMAIN-CONTAINING PROTEIN"/>
    <property type="match status" value="1"/>
</dbReference>
<dbReference type="InterPro" id="IPR032466">
    <property type="entry name" value="Metal_Hydrolase"/>
</dbReference>
<dbReference type="SUPFAM" id="SSF51338">
    <property type="entry name" value="Composite domain of metallo-dependent hydrolases"/>
    <property type="match status" value="2"/>
</dbReference>
<proteinExistence type="inferred from homology"/>
<dbReference type="InterPro" id="IPR050287">
    <property type="entry name" value="MTA/SAH_deaminase"/>
</dbReference>
<dbReference type="EMBL" id="JACHOU010000035">
    <property type="protein sequence ID" value="MBB6357855.1"/>
    <property type="molecule type" value="Genomic_DNA"/>
</dbReference>
<evidence type="ECO:0000313" key="6">
    <source>
        <dbReference type="Proteomes" id="UP000536262"/>
    </source>
</evidence>
<dbReference type="Proteomes" id="UP000536262">
    <property type="component" value="Unassembled WGS sequence"/>
</dbReference>
<comment type="caution">
    <text evidence="5">The sequence shown here is derived from an EMBL/GenBank/DDBJ whole genome shotgun (WGS) entry which is preliminary data.</text>
</comment>
<evidence type="ECO:0000256" key="1">
    <source>
        <dbReference type="ARBA" id="ARBA00006745"/>
    </source>
</evidence>
<gene>
    <name evidence="5" type="ORF">GGR00_005679</name>
</gene>
<dbReference type="AlphaFoldDB" id="A0A7X0KP54"/>
<reference evidence="5 6" key="1">
    <citation type="submission" date="2020-08" db="EMBL/GenBank/DDBJ databases">
        <title>Genomic Encyclopedia of Type Strains, Phase IV (KMG-IV): sequencing the most valuable type-strain genomes for metagenomic binning, comparative biology and taxonomic classification.</title>
        <authorList>
            <person name="Goeker M."/>
        </authorList>
    </citation>
    <scope>NUCLEOTIDE SEQUENCE [LARGE SCALE GENOMIC DNA]</scope>
    <source>
        <strain evidence="5 6">DSM 7051</strain>
    </source>
</reference>
<dbReference type="PANTHER" id="PTHR43794">
    <property type="entry name" value="AMINOHYDROLASE SSNA-RELATED"/>
    <property type="match status" value="1"/>
</dbReference>
<dbReference type="SUPFAM" id="SSF51556">
    <property type="entry name" value="Metallo-dependent hydrolases"/>
    <property type="match status" value="1"/>
</dbReference>
<evidence type="ECO:0000259" key="4">
    <source>
        <dbReference type="Pfam" id="PF01979"/>
    </source>
</evidence>
<dbReference type="Pfam" id="PF01979">
    <property type="entry name" value="Amidohydro_1"/>
    <property type="match status" value="1"/>
</dbReference>
<feature type="region of interest" description="Disordered" evidence="3">
    <location>
        <begin position="1"/>
        <end position="27"/>
    </location>
</feature>
<evidence type="ECO:0000313" key="5">
    <source>
        <dbReference type="EMBL" id="MBB6357855.1"/>
    </source>
</evidence>
<protein>
    <submittedName>
        <fullName evidence="5">Cytosine/adenosine deaminase-related metal-dependent hydrolase</fullName>
    </submittedName>
</protein>
<evidence type="ECO:0000256" key="3">
    <source>
        <dbReference type="SAM" id="MobiDB-lite"/>
    </source>
</evidence>
<sequence length="526" mass="57319">MIFSKKPYSTCPSVPQRKGKSRNRPENVKNGIGVKAIWLNNALCLLESAHQWVAHRRSIEVRNGLIAGLHEPGSTIPSDCETIDATGLIAIPGLVNCHSHSPDNLIRGTTGDLPLELWSLSSSAGRESRTAREIYVSTMLGAVEMIRTGTTSVLDHVRISPDIDCEALDAVARAWRDSGMRATIAPVVSDRMIVETMPFEAEDLEDIDLSAYGRRQPLPATTQMDIAENFFQRWHEADGGRIRVAIGPSGPQRCSDDLLAAAADFSRRNDTLLHTHVLETRTQREMGFRLYGRGMIAHLKDLGALTPRTNLVHSIWLERDDAETIARMGASIIHNPISNARLGSGFCPLPELLRVGVRVGLGTDSACCNDSNNLLEAVKWAAILHNSLSQDEAHWTGPHRALSLATIGGADAVGLEGVTGRIAVGHAADLAFFRIASPAFAPLNDAVRQLVLAETGSALAMVMIAGRIAQKDGRATQIDESELWEEAQALSQRRQHDNRNAYMATNGLELPIRRMRSRIMGGCACH</sequence>
<dbReference type="InterPro" id="IPR006680">
    <property type="entry name" value="Amidohydro-rel"/>
</dbReference>
<dbReference type="Gene3D" id="2.30.40.10">
    <property type="entry name" value="Urease, subunit C, domain 1"/>
    <property type="match status" value="1"/>
</dbReference>
<accession>A0A7X0KP54</accession>
<keyword evidence="6" id="KW-1185">Reference proteome</keyword>
<keyword evidence="2 5" id="KW-0378">Hydrolase</keyword>